<gene>
    <name evidence="1" type="ORF">CLV57_0277</name>
</gene>
<protein>
    <submittedName>
        <fullName evidence="1">RteC protein</fullName>
    </submittedName>
</protein>
<evidence type="ECO:0000313" key="2">
    <source>
        <dbReference type="Proteomes" id="UP000242687"/>
    </source>
</evidence>
<evidence type="ECO:0000313" key="1">
    <source>
        <dbReference type="EMBL" id="PJJ83297.1"/>
    </source>
</evidence>
<dbReference type="AlphaFoldDB" id="A0A2H9VR38"/>
<dbReference type="Proteomes" id="UP000242687">
    <property type="component" value="Unassembled WGS sequence"/>
</dbReference>
<dbReference type="OrthoDB" id="790983at2"/>
<organism evidence="1 2">
    <name type="scientific">Mucilaginibacter auburnensis</name>
    <dbReference type="NCBI Taxonomy" id="1457233"/>
    <lineage>
        <taxon>Bacteria</taxon>
        <taxon>Pseudomonadati</taxon>
        <taxon>Bacteroidota</taxon>
        <taxon>Sphingobacteriia</taxon>
        <taxon>Sphingobacteriales</taxon>
        <taxon>Sphingobacteriaceae</taxon>
        <taxon>Mucilaginibacter</taxon>
    </lineage>
</organism>
<dbReference type="Pfam" id="PF09357">
    <property type="entry name" value="RteC"/>
    <property type="match status" value="1"/>
</dbReference>
<reference evidence="1 2" key="1">
    <citation type="submission" date="2017-11" db="EMBL/GenBank/DDBJ databases">
        <title>Genomic Encyclopedia of Archaeal and Bacterial Type Strains, Phase II (KMG-II): From Individual Species to Whole Genera.</title>
        <authorList>
            <person name="Goeker M."/>
        </authorList>
    </citation>
    <scope>NUCLEOTIDE SEQUENCE [LARGE SCALE GENOMIC DNA]</scope>
    <source>
        <strain evidence="1 2">DSM 28175</strain>
    </source>
</reference>
<accession>A0A2H9VR38</accession>
<dbReference type="RefSeq" id="WP_100339574.1">
    <property type="nucleotide sequence ID" value="NZ_PGFJ01000001.1"/>
</dbReference>
<sequence length="251" mass="29382">MEVFLNERMNKLLEEIELYREMGIPAAKRLAGILQAVQAVLKDLRGHIAANPFVEEAAEIAFFKIVKPKFVAEQLYAVELYSLETNRPVGDELALKAYYEFELKHIRRFFEQHRFMHQYYLLDGHELDHLYFVRGAAAPVVITAELPSSDPEFSTAADYLYAKFIAYERLQEHLAGLLYPSAGTLPAQKKRLPWPGEKTDLIEFAYALYCWLRFKKSERTIVEIIEWLEESFGITLPRHYRRFAEIKMRKV</sequence>
<dbReference type="InterPro" id="IPR018534">
    <property type="entry name" value="Tet_reg_excision_RteC"/>
</dbReference>
<name>A0A2H9VR38_9SPHI</name>
<comment type="caution">
    <text evidence="1">The sequence shown here is derived from an EMBL/GenBank/DDBJ whole genome shotgun (WGS) entry which is preliminary data.</text>
</comment>
<keyword evidence="2" id="KW-1185">Reference proteome</keyword>
<proteinExistence type="predicted"/>
<dbReference type="EMBL" id="PGFJ01000001">
    <property type="protein sequence ID" value="PJJ83297.1"/>
    <property type="molecule type" value="Genomic_DNA"/>
</dbReference>